<feature type="region of interest" description="Disordered" evidence="1">
    <location>
        <begin position="166"/>
        <end position="196"/>
    </location>
</feature>
<proteinExistence type="predicted"/>
<organism evidence="2 3">
    <name type="scientific">Giesbergeria anulus</name>
    <dbReference type="NCBI Taxonomy" id="180197"/>
    <lineage>
        <taxon>Bacteria</taxon>
        <taxon>Pseudomonadati</taxon>
        <taxon>Pseudomonadota</taxon>
        <taxon>Betaproteobacteria</taxon>
        <taxon>Burkholderiales</taxon>
        <taxon>Comamonadaceae</taxon>
        <taxon>Giesbergeria</taxon>
    </lineage>
</organism>
<sequence>MNNDLNRPGGAKAAALQAQIDAVIATGDSTKAIALHNAMTALEMADIDARNALADTGVTVTDWPELVPLPEDTGDTRPPQSFPFAALGPLLGAAAQAIAEDVQAPDAMAGGSVLAAASLAAQPLADVVLPHGKACPLTLYLVSSGSSGDRKSAVDDVACMEIARRKKEQSRQHHHAMEAYRQEQATSKKGDPEPQEPLMQSLTVGNATVEGVARLLKGQSSIGVFSAEGGEVLGGHSMKEVNRMGAMAFFLKGWGAEALDVMRGGTGYTSLLGRRIALHIMVQPLLLRELLSDPLADGQGFLARCLVAQPQTLAGTRFYNGNNPMENPAVLAYAHRMGQLLDTSPQRWPNGDGYELKPKGLPLDPQARALWIEFYNAIEVQQADGAELEQARAFASKAAEQAARIAGVITLFNNPQAAVIDVQAMDGAMELVTFYLSEHLRLMGTGKQAQTDKRLRVLWDWLQEQGPLVARAAVLQKCPRAIRSLKAKGINVLLEQLTQRGYVRPIGDGWEVRHVG</sequence>
<dbReference type="RefSeq" id="WP_091452762.1">
    <property type="nucleotide sequence ID" value="NZ_FOGD01000001.1"/>
</dbReference>
<name>A0A1H9G434_9BURK</name>
<dbReference type="OrthoDB" id="9067983at2"/>
<protein>
    <recommendedName>
        <fullName evidence="4">DNA primase/helicase</fullName>
    </recommendedName>
</protein>
<dbReference type="EMBL" id="FOGD01000001">
    <property type="protein sequence ID" value="SEQ44926.1"/>
    <property type="molecule type" value="Genomic_DNA"/>
</dbReference>
<gene>
    <name evidence="2" type="ORF">SAMN02982919_00713</name>
</gene>
<evidence type="ECO:0000313" key="3">
    <source>
        <dbReference type="Proteomes" id="UP000199766"/>
    </source>
</evidence>
<accession>A0A1H9G434</accession>
<reference evidence="2 3" key="1">
    <citation type="submission" date="2016-10" db="EMBL/GenBank/DDBJ databases">
        <authorList>
            <person name="de Groot N.N."/>
        </authorList>
    </citation>
    <scope>NUCLEOTIDE SEQUENCE [LARGE SCALE GENOMIC DNA]</scope>
    <source>
        <strain evidence="2 3">ATCC 35958</strain>
    </source>
</reference>
<evidence type="ECO:0000256" key="1">
    <source>
        <dbReference type="SAM" id="MobiDB-lite"/>
    </source>
</evidence>
<dbReference type="InterPro" id="IPR025048">
    <property type="entry name" value="DUF3987"/>
</dbReference>
<evidence type="ECO:0008006" key="4">
    <source>
        <dbReference type="Google" id="ProtNLM"/>
    </source>
</evidence>
<keyword evidence="3" id="KW-1185">Reference proteome</keyword>
<dbReference type="AlphaFoldDB" id="A0A1H9G434"/>
<dbReference type="STRING" id="180197.SAMN02982919_00713"/>
<evidence type="ECO:0000313" key="2">
    <source>
        <dbReference type="EMBL" id="SEQ44926.1"/>
    </source>
</evidence>
<dbReference type="Pfam" id="PF13148">
    <property type="entry name" value="DUF3987"/>
    <property type="match status" value="1"/>
</dbReference>
<feature type="compositionally biased region" description="Basic and acidic residues" evidence="1">
    <location>
        <begin position="169"/>
        <end position="192"/>
    </location>
</feature>
<dbReference type="Proteomes" id="UP000199766">
    <property type="component" value="Unassembled WGS sequence"/>
</dbReference>